<proteinExistence type="predicted"/>
<protein>
    <submittedName>
        <fullName evidence="2">Uncharacterized protein</fullName>
    </submittedName>
</protein>
<evidence type="ECO:0000313" key="3">
    <source>
        <dbReference type="Proteomes" id="UP000305131"/>
    </source>
</evidence>
<dbReference type="SUPFAM" id="SSF52540">
    <property type="entry name" value="P-loop containing nucleoside triphosphate hydrolases"/>
    <property type="match status" value="1"/>
</dbReference>
<dbReference type="AlphaFoldDB" id="A0A6C1KVN8"/>
<feature type="region of interest" description="Disordered" evidence="1">
    <location>
        <begin position="536"/>
        <end position="558"/>
    </location>
</feature>
<name>A0A6C1KVN8_XANAU</name>
<dbReference type="OrthoDB" id="7230468at2"/>
<dbReference type="GO" id="GO:0030488">
    <property type="term" value="P:tRNA methylation"/>
    <property type="evidence" value="ECO:0007669"/>
    <property type="project" value="TreeGrafter"/>
</dbReference>
<dbReference type="InterPro" id="IPR027417">
    <property type="entry name" value="P-loop_NTPase"/>
</dbReference>
<sequence>MTAETMDRGRPSPALHEPPTCAAGSEEQLLMAGVEAVALGSDDLRPALARLDGWLASLGASLAGARLSASSLREDSETSRHMAAVNAAVDACVSDWPRQREALRPAEALARCLDQTIVLLVFGKFNAGKSSLCNLMADRFAAHGAEVDYFQLDADGRLEPCDRFTEGATETTSRIQGVRLGKRLVLLDTPGLHSATGEHAALTRRFADCADAVLWLTSSSTPGQVQELDELAGELRRAKPLLPVITRSDRYEEDEIDGALVKLMRNKPMADRCGQEADVAERARDKLAALGLDVAQLRPPLSISVHMARAEGESPAAMAAAGVDRLYSALRALVSPAQAYRRRKPAEVRLRHLDETLLGGLLALLWPALDRLNGLLDDAAGQLDRRGAQMQEDLWRAVVPLLPDLLDADALARDADAVCRELSQALDSAFRMAADVHLSAYRLAPHAPGRAISPGDTGFEDVVVAMDGRRQSTCVDATRLHAALERQIRDEVLQSVDAALAQCAASIHDLKDGAARLAAVLETHLHALNGIRAALRAGGQESEQPARPAGTRAGGMRP</sequence>
<dbReference type="EMBL" id="VAUP01000016">
    <property type="protein sequence ID" value="TLX43433.1"/>
    <property type="molecule type" value="Genomic_DNA"/>
</dbReference>
<dbReference type="PANTHER" id="PTHR42714:SF2">
    <property type="entry name" value="TRNA MODIFICATION GTPASE GTPBP3, MITOCHONDRIAL"/>
    <property type="match status" value="1"/>
</dbReference>
<dbReference type="Proteomes" id="UP000305131">
    <property type="component" value="Unassembled WGS sequence"/>
</dbReference>
<reference evidence="2 3" key="1">
    <citation type="submission" date="2019-05" db="EMBL/GenBank/DDBJ databases">
        <authorList>
            <person name="Zhou X."/>
        </authorList>
    </citation>
    <scope>NUCLEOTIDE SEQUENCE [LARGE SCALE GENOMIC DNA]</scope>
    <source>
        <strain evidence="2 3">DSM 432</strain>
    </source>
</reference>
<organism evidence="2 3">
    <name type="scientific">Xanthobacter autotrophicus</name>
    <dbReference type="NCBI Taxonomy" id="280"/>
    <lineage>
        <taxon>Bacteria</taxon>
        <taxon>Pseudomonadati</taxon>
        <taxon>Pseudomonadota</taxon>
        <taxon>Alphaproteobacteria</taxon>
        <taxon>Hyphomicrobiales</taxon>
        <taxon>Xanthobacteraceae</taxon>
        <taxon>Xanthobacter</taxon>
    </lineage>
</organism>
<dbReference type="Gene3D" id="3.40.50.300">
    <property type="entry name" value="P-loop containing nucleotide triphosphate hydrolases"/>
    <property type="match status" value="1"/>
</dbReference>
<evidence type="ECO:0000256" key="1">
    <source>
        <dbReference type="SAM" id="MobiDB-lite"/>
    </source>
</evidence>
<dbReference type="PANTHER" id="PTHR42714">
    <property type="entry name" value="TRNA MODIFICATION GTPASE GTPBP3"/>
    <property type="match status" value="1"/>
</dbReference>
<accession>A0A6C1KVN8</accession>
<comment type="caution">
    <text evidence="2">The sequence shown here is derived from an EMBL/GenBank/DDBJ whole genome shotgun (WGS) entry which is preliminary data.</text>
</comment>
<gene>
    <name evidence="2" type="ORF">FBQ73_08490</name>
</gene>
<dbReference type="GO" id="GO:0005829">
    <property type="term" value="C:cytosol"/>
    <property type="evidence" value="ECO:0007669"/>
    <property type="project" value="TreeGrafter"/>
</dbReference>
<dbReference type="GO" id="GO:0002098">
    <property type="term" value="P:tRNA wobble uridine modification"/>
    <property type="evidence" value="ECO:0007669"/>
    <property type="project" value="TreeGrafter"/>
</dbReference>
<evidence type="ECO:0000313" key="2">
    <source>
        <dbReference type="EMBL" id="TLX43433.1"/>
    </source>
</evidence>